<keyword evidence="5" id="KW-0552">Olfaction</keyword>
<feature type="transmembrane region" description="Helical" evidence="10">
    <location>
        <begin position="58"/>
        <end position="79"/>
    </location>
</feature>
<organism evidence="11">
    <name type="scientific">Conogethes pinicolalis</name>
    <dbReference type="NCBI Taxonomy" id="1178461"/>
    <lineage>
        <taxon>Eukaryota</taxon>
        <taxon>Metazoa</taxon>
        <taxon>Ecdysozoa</taxon>
        <taxon>Arthropoda</taxon>
        <taxon>Hexapoda</taxon>
        <taxon>Insecta</taxon>
        <taxon>Pterygota</taxon>
        <taxon>Neoptera</taxon>
        <taxon>Endopterygota</taxon>
        <taxon>Lepidoptera</taxon>
        <taxon>Glossata</taxon>
        <taxon>Ditrysia</taxon>
        <taxon>Pyraloidea</taxon>
        <taxon>Crambidae</taxon>
        <taxon>Spilomelinae</taxon>
        <taxon>Conogethes</taxon>
    </lineage>
</organism>
<feature type="transmembrane region" description="Helical" evidence="10">
    <location>
        <begin position="304"/>
        <end position="324"/>
    </location>
</feature>
<comment type="subcellular location">
    <subcellularLocation>
        <location evidence="1">Cell membrane</location>
        <topology evidence="1">Multi-pass membrane protein</topology>
    </subcellularLocation>
</comment>
<evidence type="ECO:0000256" key="4">
    <source>
        <dbReference type="ARBA" id="ARBA00022692"/>
    </source>
</evidence>
<keyword evidence="9" id="KW-0807">Transducer</keyword>
<evidence type="ECO:0000256" key="5">
    <source>
        <dbReference type="ARBA" id="ARBA00022725"/>
    </source>
</evidence>
<dbReference type="Pfam" id="PF02949">
    <property type="entry name" value="7tm_6"/>
    <property type="match status" value="1"/>
</dbReference>
<evidence type="ECO:0000256" key="6">
    <source>
        <dbReference type="ARBA" id="ARBA00022989"/>
    </source>
</evidence>
<keyword evidence="2" id="KW-1003">Cell membrane</keyword>
<keyword evidence="7 10" id="KW-0472">Membrane</keyword>
<evidence type="ECO:0000256" key="8">
    <source>
        <dbReference type="ARBA" id="ARBA00023170"/>
    </source>
</evidence>
<evidence type="ECO:0000256" key="10">
    <source>
        <dbReference type="SAM" id="Phobius"/>
    </source>
</evidence>
<sequence length="333" mass="38742">MAIPQVNLIFKAITMYTKQKRLQRVHELIKDPILGAKTQNDLKWIQKNNEIMLRMNKFAIYGVCATFFLWLLSFILTRLEDHENAVIPSYVPFDTKSTMGYSIGVFCEVSPTLWIGFAHLGWDCIVATYYSQGTTQLKIIKQNIEHIFDNDGINEDNFSIDQNSSMERFQYIDEMDGNIRVQFIYIVERYRKVAWYINEISAIFDKSMSIQFFSTSVTSCLVVYRMSSMSLVSVMFLYMAIILVLFQMQSFLYCFFGHLVEHESLSISDAVYFSDWVSVSPRFRREVLIAMTRWGQPLTPRVSSIVPVTLTTFVSIVNLSYRLYAVMKSTQMT</sequence>
<evidence type="ECO:0000256" key="2">
    <source>
        <dbReference type="ARBA" id="ARBA00022475"/>
    </source>
</evidence>
<dbReference type="EMBL" id="MK458407">
    <property type="protein sequence ID" value="QEE82766.1"/>
    <property type="molecule type" value="mRNA"/>
</dbReference>
<evidence type="ECO:0000256" key="1">
    <source>
        <dbReference type="ARBA" id="ARBA00004651"/>
    </source>
</evidence>
<keyword evidence="4 10" id="KW-0812">Transmembrane</keyword>
<evidence type="ECO:0000256" key="7">
    <source>
        <dbReference type="ARBA" id="ARBA00023136"/>
    </source>
</evidence>
<proteinExistence type="evidence at transcript level"/>
<dbReference type="PANTHER" id="PTHR21137:SF35">
    <property type="entry name" value="ODORANT RECEPTOR 19A-RELATED"/>
    <property type="match status" value="1"/>
</dbReference>
<dbReference type="PANTHER" id="PTHR21137">
    <property type="entry name" value="ODORANT RECEPTOR"/>
    <property type="match status" value="1"/>
</dbReference>
<dbReference type="GO" id="GO:0005549">
    <property type="term" value="F:odorant binding"/>
    <property type="evidence" value="ECO:0007669"/>
    <property type="project" value="InterPro"/>
</dbReference>
<gene>
    <name evidence="11" type="primary">OR48</name>
</gene>
<accession>A0A5B9GCM4</accession>
<name>A0A5B9GCM4_9NEOP</name>
<reference evidence="11" key="1">
    <citation type="submission" date="2019-01" db="EMBL/GenBank/DDBJ databases">
        <title>Antennal transcriptome and differential expression of olfactory genes in the Conogethes pinicolalis (Lepidoptera: Crambidae).</title>
        <authorList>
            <person name="Jing D."/>
            <person name="Zhang T."/>
            <person name="Wang Z."/>
            <person name="He K."/>
            <person name="Bai S."/>
        </authorList>
    </citation>
    <scope>NUCLEOTIDE SEQUENCE</scope>
</reference>
<evidence type="ECO:0000256" key="9">
    <source>
        <dbReference type="ARBA" id="ARBA00023224"/>
    </source>
</evidence>
<dbReference type="InterPro" id="IPR004117">
    <property type="entry name" value="7tm6_olfct_rcpt"/>
</dbReference>
<keyword evidence="3" id="KW-0716">Sensory transduction</keyword>
<protein>
    <submittedName>
        <fullName evidence="11">Odorant receptor 48</fullName>
    </submittedName>
</protein>
<keyword evidence="6 10" id="KW-1133">Transmembrane helix</keyword>
<dbReference type="GO" id="GO:0005886">
    <property type="term" value="C:plasma membrane"/>
    <property type="evidence" value="ECO:0007669"/>
    <property type="project" value="UniProtKB-SubCell"/>
</dbReference>
<dbReference type="GO" id="GO:0007165">
    <property type="term" value="P:signal transduction"/>
    <property type="evidence" value="ECO:0007669"/>
    <property type="project" value="UniProtKB-KW"/>
</dbReference>
<keyword evidence="8 11" id="KW-0675">Receptor</keyword>
<feature type="transmembrane region" description="Helical" evidence="10">
    <location>
        <begin position="235"/>
        <end position="260"/>
    </location>
</feature>
<evidence type="ECO:0000256" key="3">
    <source>
        <dbReference type="ARBA" id="ARBA00022606"/>
    </source>
</evidence>
<evidence type="ECO:0000313" key="11">
    <source>
        <dbReference type="EMBL" id="QEE82766.1"/>
    </source>
</evidence>
<feature type="transmembrane region" description="Helical" evidence="10">
    <location>
        <begin position="99"/>
        <end position="122"/>
    </location>
</feature>
<dbReference type="AlphaFoldDB" id="A0A5B9GCM4"/>
<dbReference type="GO" id="GO:0004984">
    <property type="term" value="F:olfactory receptor activity"/>
    <property type="evidence" value="ECO:0007669"/>
    <property type="project" value="InterPro"/>
</dbReference>